<feature type="domain" description="Protein kinase" evidence="2">
    <location>
        <begin position="10"/>
        <end position="263"/>
    </location>
</feature>
<dbReference type="PANTHER" id="PTHR24361">
    <property type="entry name" value="MITOGEN-ACTIVATED KINASE KINASE KINASE"/>
    <property type="match status" value="1"/>
</dbReference>
<dbReference type="InterPro" id="IPR000719">
    <property type="entry name" value="Prot_kinase_dom"/>
</dbReference>
<dbReference type="GO" id="GO:0005737">
    <property type="term" value="C:cytoplasm"/>
    <property type="evidence" value="ECO:0007669"/>
    <property type="project" value="TreeGrafter"/>
</dbReference>
<dbReference type="PANTHER" id="PTHR24361:SF678">
    <property type="entry name" value="SPORULATION-SPECIFIC PROTEIN 1"/>
    <property type="match status" value="1"/>
</dbReference>
<dbReference type="EMBL" id="BGZN01000043">
    <property type="protein sequence ID" value="GBR74388.1"/>
    <property type="molecule type" value="Genomic_DNA"/>
</dbReference>
<evidence type="ECO:0000256" key="1">
    <source>
        <dbReference type="SAM" id="Phobius"/>
    </source>
</evidence>
<evidence type="ECO:0000259" key="3">
    <source>
        <dbReference type="PROSITE" id="PS51178"/>
    </source>
</evidence>
<dbReference type="PROSITE" id="PS51178">
    <property type="entry name" value="PASTA"/>
    <property type="match status" value="2"/>
</dbReference>
<keyword evidence="4" id="KW-0418">Kinase</keyword>
<protein>
    <submittedName>
        <fullName evidence="4">Serine/threonine protein kinase</fullName>
    </submittedName>
</protein>
<sequence>MAELLLKNRYSLGEPLKTDAAGVWHKGLALATGQTISIRAYRSEFCQPALLEKLQDSILETASLRHPNITRVIDSVSLPDGRFFVIYDTPYEKSLADILAKIKRLPLPETLNIITAAGKALEHAQDQGIVHGALCPDNIDILNNGEIKVRNFYIDGLLNSLLTVQNKPAILDAAYLAPEQLRGESLGKSTDVLGLGLLFYRLLAGRTAYPEINNKQMMLKNYLRPPEKLTIILPDFPQYLEDIIFKALQHRAAYRQQSAAEFLGDLQAQKVTMPVAELIQREQADGNPENQPIETLSVNVPEYANIDGLDDIIPQHRAKRTTMPTEEIPNNTPAPKKNPPLPFDRIIYYALLGIFAAGLALFINSIFFNYFNSVPRISIPDVLNIPAEEASILLRAQGLRVKFGGYINSDITPNHVVAIDPVVGRIVKKNRIVRIYTSQQTTGLTAPNLIEHTLQSAVPLMADRGLTINVAERVYSNKYPANQIISQAPEAGAAIERGEKINVTISDGYPVWLEIKEKTVEKISLVLHLQNEPEWEQQNAVVYLQTRNRRRKFAEKLLHPGEKTNLEITAELGSIIEVYYFNDLAYRLELQDDLDQ</sequence>
<feature type="domain" description="PASTA" evidence="3">
    <location>
        <begin position="440"/>
        <end position="507"/>
    </location>
</feature>
<dbReference type="SMART" id="SM00740">
    <property type="entry name" value="PASTA"/>
    <property type="match status" value="2"/>
</dbReference>
<dbReference type="SUPFAM" id="SSF56112">
    <property type="entry name" value="Protein kinase-like (PK-like)"/>
    <property type="match status" value="1"/>
</dbReference>
<keyword evidence="4" id="KW-0723">Serine/threonine-protein kinase</keyword>
<comment type="caution">
    <text evidence="4">The sequence shown here is derived from an EMBL/GenBank/DDBJ whole genome shotgun (WGS) entry which is preliminary data.</text>
</comment>
<dbReference type="PROSITE" id="PS50011">
    <property type="entry name" value="PROTEIN_KINASE_DOM"/>
    <property type="match status" value="1"/>
</dbReference>
<dbReference type="Pfam" id="PF03793">
    <property type="entry name" value="PASTA"/>
    <property type="match status" value="2"/>
</dbReference>
<accession>A0A388TC40</accession>
<dbReference type="CDD" id="cd14014">
    <property type="entry name" value="STKc_PknB_like"/>
    <property type="match status" value="1"/>
</dbReference>
<organism evidence="4 5">
    <name type="scientific">Termititenax aidoneus</name>
    <dbReference type="NCBI Taxonomy" id="2218524"/>
    <lineage>
        <taxon>Bacteria</taxon>
        <taxon>Bacillati</taxon>
        <taxon>Candidatus Margulisiibacteriota</taxon>
        <taxon>Candidatus Termititenacia</taxon>
        <taxon>Candidatus Termititenacales</taxon>
        <taxon>Candidatus Termititenacaceae</taxon>
        <taxon>Candidatus Termititenax</taxon>
    </lineage>
</organism>
<reference evidence="4 5" key="1">
    <citation type="journal article" date="2019" name="ISME J.">
        <title>Genome analyses of uncultured TG2/ZB3 bacteria in 'Margulisbacteria' specifically attached to ectosymbiotic spirochetes of protists in the termite gut.</title>
        <authorList>
            <person name="Utami Y.D."/>
            <person name="Kuwahara H."/>
            <person name="Igai K."/>
            <person name="Murakami T."/>
            <person name="Sugaya K."/>
            <person name="Morikawa T."/>
            <person name="Nagura Y."/>
            <person name="Yuki M."/>
            <person name="Deevong P."/>
            <person name="Inoue T."/>
            <person name="Kihara K."/>
            <person name="Lo N."/>
            <person name="Yamada A."/>
            <person name="Ohkuma M."/>
            <person name="Hongoh Y."/>
        </authorList>
    </citation>
    <scope>NUCLEOTIDE SEQUENCE [LARGE SCALE GENOMIC DNA]</scope>
    <source>
        <strain evidence="4">NkOx7-01</strain>
    </source>
</reference>
<evidence type="ECO:0000313" key="4">
    <source>
        <dbReference type="EMBL" id="GBR74388.1"/>
    </source>
</evidence>
<dbReference type="Pfam" id="PF00069">
    <property type="entry name" value="Pkinase"/>
    <property type="match status" value="1"/>
</dbReference>
<dbReference type="GO" id="GO:0004674">
    <property type="term" value="F:protein serine/threonine kinase activity"/>
    <property type="evidence" value="ECO:0007669"/>
    <property type="project" value="UniProtKB-KW"/>
</dbReference>
<evidence type="ECO:0000313" key="5">
    <source>
        <dbReference type="Proteomes" id="UP000269352"/>
    </source>
</evidence>
<feature type="domain" description="PASTA" evidence="3">
    <location>
        <begin position="373"/>
        <end position="439"/>
    </location>
</feature>
<keyword evidence="1" id="KW-1133">Transmembrane helix</keyword>
<evidence type="ECO:0000259" key="2">
    <source>
        <dbReference type="PROSITE" id="PS50011"/>
    </source>
</evidence>
<keyword evidence="5" id="KW-1185">Reference proteome</keyword>
<gene>
    <name evidence="4" type="ORF">NO1_1573</name>
</gene>
<dbReference type="InterPro" id="IPR005543">
    <property type="entry name" value="PASTA_dom"/>
</dbReference>
<name>A0A388TC40_TERA1</name>
<keyword evidence="1" id="KW-0472">Membrane</keyword>
<dbReference type="AlphaFoldDB" id="A0A388TC40"/>
<keyword evidence="1" id="KW-0812">Transmembrane</keyword>
<feature type="transmembrane region" description="Helical" evidence="1">
    <location>
        <begin position="346"/>
        <end position="371"/>
    </location>
</feature>
<dbReference type="Proteomes" id="UP000269352">
    <property type="component" value="Unassembled WGS sequence"/>
</dbReference>
<keyword evidence="4" id="KW-0808">Transferase</keyword>
<dbReference type="InterPro" id="IPR053235">
    <property type="entry name" value="Ser_Thr_kinase"/>
</dbReference>
<dbReference type="InterPro" id="IPR011009">
    <property type="entry name" value="Kinase-like_dom_sf"/>
</dbReference>
<dbReference type="GO" id="GO:0005524">
    <property type="term" value="F:ATP binding"/>
    <property type="evidence" value="ECO:0007669"/>
    <property type="project" value="InterPro"/>
</dbReference>
<dbReference type="SMART" id="SM00220">
    <property type="entry name" value="S_TKc"/>
    <property type="match status" value="1"/>
</dbReference>
<dbReference type="Gene3D" id="1.10.510.10">
    <property type="entry name" value="Transferase(Phosphotransferase) domain 1"/>
    <property type="match status" value="1"/>
</dbReference>
<proteinExistence type="predicted"/>
<dbReference type="Gene3D" id="3.30.10.20">
    <property type="match status" value="2"/>
</dbReference>
<dbReference type="CDD" id="cd06577">
    <property type="entry name" value="PASTA_pknB"/>
    <property type="match status" value="2"/>
</dbReference>